<dbReference type="SUPFAM" id="SSF53067">
    <property type="entry name" value="Actin-like ATPase domain"/>
    <property type="match status" value="1"/>
</dbReference>
<feature type="domain" description="Gcp-like" evidence="1">
    <location>
        <begin position="2"/>
        <end position="58"/>
    </location>
</feature>
<name>A0A645AXJ9_9ZZZZ</name>
<accession>A0A645AXJ9</accession>
<proteinExistence type="predicted"/>
<evidence type="ECO:0000313" key="2">
    <source>
        <dbReference type="EMBL" id="MPM57877.1"/>
    </source>
</evidence>
<dbReference type="Pfam" id="PF00814">
    <property type="entry name" value="TsaD"/>
    <property type="match status" value="1"/>
</dbReference>
<dbReference type="InterPro" id="IPR000905">
    <property type="entry name" value="Gcp-like_dom"/>
</dbReference>
<organism evidence="2">
    <name type="scientific">bioreactor metagenome</name>
    <dbReference type="NCBI Taxonomy" id="1076179"/>
    <lineage>
        <taxon>unclassified sequences</taxon>
        <taxon>metagenomes</taxon>
        <taxon>ecological metagenomes</taxon>
    </lineage>
</organism>
<evidence type="ECO:0000259" key="1">
    <source>
        <dbReference type="Pfam" id="PF00814"/>
    </source>
</evidence>
<dbReference type="Gene3D" id="3.30.420.40">
    <property type="match status" value="2"/>
</dbReference>
<reference evidence="2" key="1">
    <citation type="submission" date="2019-08" db="EMBL/GenBank/DDBJ databases">
        <authorList>
            <person name="Kucharzyk K."/>
            <person name="Murdoch R.W."/>
            <person name="Higgins S."/>
            <person name="Loffler F."/>
        </authorList>
    </citation>
    <scope>NUCLEOTIDE SEQUENCE</scope>
</reference>
<dbReference type="EMBL" id="VSSQ01016490">
    <property type="protein sequence ID" value="MPM57877.1"/>
    <property type="molecule type" value="Genomic_DNA"/>
</dbReference>
<dbReference type="InterPro" id="IPR043129">
    <property type="entry name" value="ATPase_NBD"/>
</dbReference>
<sequence length="130" mass="13925">MSLVNALAFATGKSIVPVNALLALATDIDEPKRPVCTLIDARNGNAYAALYQAGQERIAPEGVELESFLTRVPADAVFIGDIHVSNPVYPRAGDVGRAALQRLETARETAEPLYLRPSQAERLKRPGGEA</sequence>
<dbReference type="AlphaFoldDB" id="A0A645AXJ9"/>
<gene>
    <name evidence="2" type="ORF">SDC9_104701</name>
</gene>
<comment type="caution">
    <text evidence="2">The sequence shown here is derived from an EMBL/GenBank/DDBJ whole genome shotgun (WGS) entry which is preliminary data.</text>
</comment>
<protein>
    <recommendedName>
        <fullName evidence="1">Gcp-like domain-containing protein</fullName>
    </recommendedName>
</protein>